<evidence type="ECO:0000313" key="2">
    <source>
        <dbReference type="Proteomes" id="UP001359559"/>
    </source>
</evidence>
<keyword evidence="2" id="KW-1185">Reference proteome</keyword>
<proteinExistence type="predicted"/>
<gene>
    <name evidence="1" type="ORF">RJT34_27383</name>
</gene>
<name>A0AAN9FGG2_CLITE</name>
<accession>A0AAN9FGG2</accession>
<sequence length="83" mass="9684">MRLQHLIGQFLATTLIRFLSHVSSVRVPHSDSKPFTHPRDVTCTRPHTHRLSLSLSHPFLFLLSLVHWELRYCFALKVLQLKA</sequence>
<evidence type="ECO:0000313" key="1">
    <source>
        <dbReference type="EMBL" id="KAK7271458.1"/>
    </source>
</evidence>
<comment type="caution">
    <text evidence="1">The sequence shown here is derived from an EMBL/GenBank/DDBJ whole genome shotgun (WGS) entry which is preliminary data.</text>
</comment>
<protein>
    <submittedName>
        <fullName evidence="1">Uncharacterized protein</fullName>
    </submittedName>
</protein>
<dbReference type="AlphaFoldDB" id="A0AAN9FGG2"/>
<dbReference type="Proteomes" id="UP001359559">
    <property type="component" value="Unassembled WGS sequence"/>
</dbReference>
<reference evidence="1 2" key="1">
    <citation type="submission" date="2024-01" db="EMBL/GenBank/DDBJ databases">
        <title>The genomes of 5 underutilized Papilionoideae crops provide insights into root nodulation and disease resistance.</title>
        <authorList>
            <person name="Yuan L."/>
        </authorList>
    </citation>
    <scope>NUCLEOTIDE SEQUENCE [LARGE SCALE GENOMIC DNA]</scope>
    <source>
        <strain evidence="1">LY-2023</strain>
        <tissue evidence="1">Leaf</tissue>
    </source>
</reference>
<dbReference type="EMBL" id="JAYKXN010000007">
    <property type="protein sequence ID" value="KAK7271458.1"/>
    <property type="molecule type" value="Genomic_DNA"/>
</dbReference>
<organism evidence="1 2">
    <name type="scientific">Clitoria ternatea</name>
    <name type="common">Butterfly pea</name>
    <dbReference type="NCBI Taxonomy" id="43366"/>
    <lineage>
        <taxon>Eukaryota</taxon>
        <taxon>Viridiplantae</taxon>
        <taxon>Streptophyta</taxon>
        <taxon>Embryophyta</taxon>
        <taxon>Tracheophyta</taxon>
        <taxon>Spermatophyta</taxon>
        <taxon>Magnoliopsida</taxon>
        <taxon>eudicotyledons</taxon>
        <taxon>Gunneridae</taxon>
        <taxon>Pentapetalae</taxon>
        <taxon>rosids</taxon>
        <taxon>fabids</taxon>
        <taxon>Fabales</taxon>
        <taxon>Fabaceae</taxon>
        <taxon>Papilionoideae</taxon>
        <taxon>50 kb inversion clade</taxon>
        <taxon>NPAAA clade</taxon>
        <taxon>indigoferoid/millettioid clade</taxon>
        <taxon>Phaseoleae</taxon>
        <taxon>Clitoria</taxon>
    </lineage>
</organism>